<comment type="similarity">
    <text evidence="1">Belongs to the small GTPase superfamily. Rab family.</text>
</comment>
<dbReference type="SMART" id="SM00175">
    <property type="entry name" value="RAB"/>
    <property type="match status" value="1"/>
</dbReference>
<name>F2U8G4_SALR5</name>
<dbReference type="FunFam" id="3.40.50.300:FF:001329">
    <property type="entry name" value="Small GTP-binding protein, putative"/>
    <property type="match status" value="1"/>
</dbReference>
<dbReference type="PROSITE" id="PS51420">
    <property type="entry name" value="RHO"/>
    <property type="match status" value="1"/>
</dbReference>
<dbReference type="GO" id="GO:0090385">
    <property type="term" value="P:phagosome-lysosome fusion"/>
    <property type="evidence" value="ECO:0007669"/>
    <property type="project" value="TreeGrafter"/>
</dbReference>
<evidence type="ECO:0000256" key="2">
    <source>
        <dbReference type="ARBA" id="ARBA00022741"/>
    </source>
</evidence>
<reference evidence="5" key="1">
    <citation type="submission" date="2009-08" db="EMBL/GenBank/DDBJ databases">
        <title>Annotation of Salpingoeca rosetta.</title>
        <authorList>
            <consortium name="The Broad Institute Genome Sequencing Platform"/>
            <person name="Russ C."/>
            <person name="Cuomo C."/>
            <person name="Burger G."/>
            <person name="Gray M.W."/>
            <person name="Holland P.W.H."/>
            <person name="King N."/>
            <person name="Lang F.B.F."/>
            <person name="Roger A.J."/>
            <person name="Ruiz-Trillo I."/>
            <person name="Young S.K."/>
            <person name="Zeng Q."/>
            <person name="Gargeya S."/>
            <person name="Alvarado L."/>
            <person name="Berlin A."/>
            <person name="Chapman S.B."/>
            <person name="Chen Z."/>
            <person name="Freedman E."/>
            <person name="Gellesch M."/>
            <person name="Goldberg J."/>
            <person name="Griggs A."/>
            <person name="Gujja S."/>
            <person name="Heilman E."/>
            <person name="Heiman D."/>
            <person name="Howarth C."/>
            <person name="Mehta T."/>
            <person name="Neiman D."/>
            <person name="Pearson M."/>
            <person name="Roberts A."/>
            <person name="Saif S."/>
            <person name="Shea T."/>
            <person name="Shenoy N."/>
            <person name="Sisk P."/>
            <person name="Stolte C."/>
            <person name="Sykes S."/>
            <person name="White J."/>
            <person name="Yandava C."/>
            <person name="Haas B."/>
            <person name="Nusbaum C."/>
            <person name="Birren B."/>
        </authorList>
    </citation>
    <scope>NUCLEOTIDE SEQUENCE [LARGE SCALE GENOMIC DNA]</scope>
    <source>
        <strain evidence="5">ATCC 50818</strain>
    </source>
</reference>
<evidence type="ECO:0000313" key="5">
    <source>
        <dbReference type="EMBL" id="EGD72672.1"/>
    </source>
</evidence>
<dbReference type="PROSITE" id="PS51417">
    <property type="entry name" value="ARF"/>
    <property type="match status" value="1"/>
</dbReference>
<dbReference type="GO" id="GO:0005525">
    <property type="term" value="F:GTP binding"/>
    <property type="evidence" value="ECO:0007669"/>
    <property type="project" value="UniProtKB-KW"/>
</dbReference>
<dbReference type="SMART" id="SM00174">
    <property type="entry name" value="RHO"/>
    <property type="match status" value="1"/>
</dbReference>
<dbReference type="SMART" id="SM00173">
    <property type="entry name" value="RAS"/>
    <property type="match status" value="1"/>
</dbReference>
<dbReference type="eggNOG" id="KOG4423">
    <property type="taxonomic scope" value="Eukaryota"/>
</dbReference>
<gene>
    <name evidence="5" type="ORF">PTSG_04403</name>
</gene>
<dbReference type="GO" id="GO:0008333">
    <property type="term" value="P:endosome to lysosome transport"/>
    <property type="evidence" value="ECO:0007669"/>
    <property type="project" value="TreeGrafter"/>
</dbReference>
<dbReference type="SMART" id="SM00176">
    <property type="entry name" value="RAN"/>
    <property type="match status" value="1"/>
</dbReference>
<dbReference type="EMBL" id="GL832964">
    <property type="protein sequence ID" value="EGD72672.1"/>
    <property type="molecule type" value="Genomic_DNA"/>
</dbReference>
<sequence>MADDLEPDGPYKVIVIGDGAVGKTSIISRYALGTFDEGYKKTLGVDFALKLVERKGKQDVYLQLWDIAGQDQFSSLTRVYFRHASACVTVFDLTARQTFENVKKWMDEVEAKVNTSETGPVPAILLANKCDLKPHEVSDAEIEEMKERYNFVAWFKTSAKDNTNIDKAMATLVDHIKPTEFDDPEPFPEPPKDDSRCAACS</sequence>
<dbReference type="SMART" id="SM00177">
    <property type="entry name" value="ARF"/>
    <property type="match status" value="1"/>
</dbReference>
<keyword evidence="6" id="KW-1185">Reference proteome</keyword>
<dbReference type="PANTHER" id="PTHR47981:SF42">
    <property type="entry name" value="RAS-RELATED PROTEIN RAB-7L1-LIKE ISOFORM X1"/>
    <property type="match status" value="1"/>
</dbReference>
<dbReference type="STRING" id="946362.F2U8G4"/>
<dbReference type="PRINTS" id="PR00449">
    <property type="entry name" value="RASTRNSFRMNG"/>
</dbReference>
<dbReference type="Pfam" id="PF00071">
    <property type="entry name" value="Ras"/>
    <property type="match status" value="1"/>
</dbReference>
<dbReference type="InterPro" id="IPR001806">
    <property type="entry name" value="Small_GTPase"/>
</dbReference>
<feature type="compositionally biased region" description="Basic and acidic residues" evidence="4">
    <location>
        <begin position="190"/>
        <end position="201"/>
    </location>
</feature>
<dbReference type="Proteomes" id="UP000007799">
    <property type="component" value="Unassembled WGS sequence"/>
</dbReference>
<evidence type="ECO:0000256" key="1">
    <source>
        <dbReference type="ARBA" id="ARBA00006270"/>
    </source>
</evidence>
<dbReference type="KEGG" id="sre:PTSG_04403"/>
<accession>F2U8G4</accession>
<dbReference type="InterPro" id="IPR005225">
    <property type="entry name" value="Small_GTP-bd"/>
</dbReference>
<dbReference type="GO" id="GO:0045335">
    <property type="term" value="C:phagocytic vesicle"/>
    <property type="evidence" value="ECO:0007669"/>
    <property type="project" value="TreeGrafter"/>
</dbReference>
<evidence type="ECO:0000313" key="6">
    <source>
        <dbReference type="Proteomes" id="UP000007799"/>
    </source>
</evidence>
<proteinExistence type="inferred from homology"/>
<dbReference type="PROSITE" id="PS51421">
    <property type="entry name" value="RAS"/>
    <property type="match status" value="1"/>
</dbReference>
<protein>
    <recommendedName>
        <fullName evidence="7">Ras-related protein Rab</fullName>
    </recommendedName>
</protein>
<dbReference type="Gene3D" id="3.40.50.300">
    <property type="entry name" value="P-loop containing nucleotide triphosphate hydrolases"/>
    <property type="match status" value="1"/>
</dbReference>
<dbReference type="AlphaFoldDB" id="F2U8G4"/>
<dbReference type="GO" id="GO:0005770">
    <property type="term" value="C:late endosome"/>
    <property type="evidence" value="ECO:0007669"/>
    <property type="project" value="TreeGrafter"/>
</dbReference>
<dbReference type="GO" id="GO:0005764">
    <property type="term" value="C:lysosome"/>
    <property type="evidence" value="ECO:0007669"/>
    <property type="project" value="TreeGrafter"/>
</dbReference>
<dbReference type="SUPFAM" id="SSF52540">
    <property type="entry name" value="P-loop containing nucleoside triphosphate hydrolases"/>
    <property type="match status" value="1"/>
</dbReference>
<keyword evidence="2" id="KW-0547">Nucleotide-binding</keyword>
<dbReference type="OMA" id="NNFIGWT"/>
<evidence type="ECO:0000256" key="3">
    <source>
        <dbReference type="ARBA" id="ARBA00023134"/>
    </source>
</evidence>
<dbReference type="GeneID" id="16075077"/>
<dbReference type="InParanoid" id="F2U8G4"/>
<dbReference type="NCBIfam" id="TIGR00231">
    <property type="entry name" value="small_GTP"/>
    <property type="match status" value="1"/>
</dbReference>
<evidence type="ECO:0008006" key="7">
    <source>
        <dbReference type="Google" id="ProtNLM"/>
    </source>
</evidence>
<organism evidence="6">
    <name type="scientific">Salpingoeca rosetta (strain ATCC 50818 / BSB-021)</name>
    <dbReference type="NCBI Taxonomy" id="946362"/>
    <lineage>
        <taxon>Eukaryota</taxon>
        <taxon>Choanoflagellata</taxon>
        <taxon>Craspedida</taxon>
        <taxon>Salpingoecidae</taxon>
        <taxon>Salpingoeca</taxon>
    </lineage>
</organism>
<dbReference type="InterPro" id="IPR027417">
    <property type="entry name" value="P-loop_NTPase"/>
</dbReference>
<dbReference type="PANTHER" id="PTHR47981">
    <property type="entry name" value="RAB FAMILY"/>
    <property type="match status" value="1"/>
</dbReference>
<keyword evidence="3" id="KW-0342">GTP-binding</keyword>
<dbReference type="GO" id="GO:0003924">
    <property type="term" value="F:GTPase activity"/>
    <property type="evidence" value="ECO:0007669"/>
    <property type="project" value="InterPro"/>
</dbReference>
<dbReference type="OrthoDB" id="245989at2759"/>
<evidence type="ECO:0000256" key="4">
    <source>
        <dbReference type="SAM" id="MobiDB-lite"/>
    </source>
</evidence>
<dbReference type="PROSITE" id="PS51419">
    <property type="entry name" value="RAB"/>
    <property type="match status" value="1"/>
</dbReference>
<feature type="region of interest" description="Disordered" evidence="4">
    <location>
        <begin position="179"/>
        <end position="201"/>
    </location>
</feature>
<dbReference type="RefSeq" id="XP_004994495.1">
    <property type="nucleotide sequence ID" value="XM_004994438.1"/>
</dbReference>